<keyword evidence="1" id="KW-0732">Signal</keyword>
<dbReference type="InterPro" id="IPR058334">
    <property type="entry name" value="DUF8021"/>
</dbReference>
<proteinExistence type="predicted"/>
<dbReference type="OrthoDB" id="3515051at2759"/>
<keyword evidence="4" id="KW-1185">Reference proteome</keyword>
<dbReference type="AlphaFoldDB" id="A0A9P4JSM6"/>
<reference evidence="3" key="1">
    <citation type="journal article" date="2020" name="Stud. Mycol.">
        <title>101 Dothideomycetes genomes: a test case for predicting lifestyles and emergence of pathogens.</title>
        <authorList>
            <person name="Haridas S."/>
            <person name="Albert R."/>
            <person name="Binder M."/>
            <person name="Bloem J."/>
            <person name="Labutti K."/>
            <person name="Salamov A."/>
            <person name="Andreopoulos B."/>
            <person name="Baker S."/>
            <person name="Barry K."/>
            <person name="Bills G."/>
            <person name="Bluhm B."/>
            <person name="Cannon C."/>
            <person name="Castanera R."/>
            <person name="Culley D."/>
            <person name="Daum C."/>
            <person name="Ezra D."/>
            <person name="Gonzalez J."/>
            <person name="Henrissat B."/>
            <person name="Kuo A."/>
            <person name="Liang C."/>
            <person name="Lipzen A."/>
            <person name="Lutzoni F."/>
            <person name="Magnuson J."/>
            <person name="Mondo S."/>
            <person name="Nolan M."/>
            <person name="Ohm R."/>
            <person name="Pangilinan J."/>
            <person name="Park H.-J."/>
            <person name="Ramirez L."/>
            <person name="Alfaro M."/>
            <person name="Sun H."/>
            <person name="Tritt A."/>
            <person name="Yoshinaga Y."/>
            <person name="Zwiers L.-H."/>
            <person name="Turgeon B."/>
            <person name="Goodwin S."/>
            <person name="Spatafora J."/>
            <person name="Crous P."/>
            <person name="Grigoriev I."/>
        </authorList>
    </citation>
    <scope>NUCLEOTIDE SEQUENCE</scope>
    <source>
        <strain evidence="3">ATCC 74209</strain>
    </source>
</reference>
<dbReference type="Proteomes" id="UP000799536">
    <property type="component" value="Unassembled WGS sequence"/>
</dbReference>
<dbReference type="Pfam" id="PF26061">
    <property type="entry name" value="DUF8021"/>
    <property type="match status" value="1"/>
</dbReference>
<comment type="caution">
    <text evidence="3">The sequence shown here is derived from an EMBL/GenBank/DDBJ whole genome shotgun (WGS) entry which is preliminary data.</text>
</comment>
<evidence type="ECO:0000313" key="4">
    <source>
        <dbReference type="Proteomes" id="UP000799536"/>
    </source>
</evidence>
<evidence type="ECO:0000259" key="2">
    <source>
        <dbReference type="Pfam" id="PF26061"/>
    </source>
</evidence>
<sequence>MLRSLTSLLAFAGLSASHCTRTLLNDLTGAYIATQSTGNLGTLESFLDNSTWLGYWQNGKKVTFDTHILSTPLNITHNRSTFDTVGCASYTELLVADPKNPYVIGTQLRFANHAINKVESVVTTTGDWLFNVTGYAYWVERENWEEIPAEKRDSRETIKAAADAYCNLFSNPNTTVPWGTPCARLEGGAYTGRGLANDSCAVGVPSGVQLTNRRYVIDEWLGTVDVMLDFGGAGGLPDTHEFRVEGGKIRYVHTMTACLVKNCGFNMTMPALGPRRSRRVRL</sequence>
<dbReference type="EMBL" id="ML993897">
    <property type="protein sequence ID" value="KAF2203651.1"/>
    <property type="molecule type" value="Genomic_DNA"/>
</dbReference>
<evidence type="ECO:0000313" key="3">
    <source>
        <dbReference type="EMBL" id="KAF2203651.1"/>
    </source>
</evidence>
<accession>A0A9P4JSM6</accession>
<protein>
    <recommendedName>
        <fullName evidence="2">DUF8021 domain-containing protein</fullName>
    </recommendedName>
</protein>
<gene>
    <name evidence="3" type="ORF">GQ43DRAFT_438636</name>
</gene>
<organism evidence="3 4">
    <name type="scientific">Delitschia confertaspora ATCC 74209</name>
    <dbReference type="NCBI Taxonomy" id="1513339"/>
    <lineage>
        <taxon>Eukaryota</taxon>
        <taxon>Fungi</taxon>
        <taxon>Dikarya</taxon>
        <taxon>Ascomycota</taxon>
        <taxon>Pezizomycotina</taxon>
        <taxon>Dothideomycetes</taxon>
        <taxon>Pleosporomycetidae</taxon>
        <taxon>Pleosporales</taxon>
        <taxon>Delitschiaceae</taxon>
        <taxon>Delitschia</taxon>
    </lineage>
</organism>
<name>A0A9P4JSM6_9PLEO</name>
<evidence type="ECO:0000256" key="1">
    <source>
        <dbReference type="SAM" id="SignalP"/>
    </source>
</evidence>
<feature type="domain" description="DUF8021" evidence="2">
    <location>
        <begin position="151"/>
        <end position="256"/>
    </location>
</feature>
<feature type="signal peptide" evidence="1">
    <location>
        <begin position="1"/>
        <end position="16"/>
    </location>
</feature>
<feature type="chain" id="PRO_5040182719" description="DUF8021 domain-containing protein" evidence="1">
    <location>
        <begin position="17"/>
        <end position="282"/>
    </location>
</feature>